<evidence type="ECO:0000313" key="3">
    <source>
        <dbReference type="EMBL" id="KAF9514563.1"/>
    </source>
</evidence>
<dbReference type="OrthoDB" id="341578at2759"/>
<dbReference type="Proteomes" id="UP000886523">
    <property type="component" value="Unassembled WGS sequence"/>
</dbReference>
<protein>
    <recommendedName>
        <fullName evidence="2">RWD domain-containing protein</fullName>
    </recommendedName>
</protein>
<proteinExistence type="predicted"/>
<dbReference type="AlphaFoldDB" id="A0A9P6AYX0"/>
<accession>A0A9P6AYX0</accession>
<evidence type="ECO:0000256" key="1">
    <source>
        <dbReference type="SAM" id="MobiDB-lite"/>
    </source>
</evidence>
<dbReference type="Pfam" id="PF05773">
    <property type="entry name" value="RWD"/>
    <property type="match status" value="1"/>
</dbReference>
<organism evidence="3 4">
    <name type="scientific">Hydnum rufescens UP504</name>
    <dbReference type="NCBI Taxonomy" id="1448309"/>
    <lineage>
        <taxon>Eukaryota</taxon>
        <taxon>Fungi</taxon>
        <taxon>Dikarya</taxon>
        <taxon>Basidiomycota</taxon>
        <taxon>Agaricomycotina</taxon>
        <taxon>Agaricomycetes</taxon>
        <taxon>Cantharellales</taxon>
        <taxon>Hydnaceae</taxon>
        <taxon>Hydnum</taxon>
    </lineage>
</organism>
<reference evidence="3" key="1">
    <citation type="journal article" date="2020" name="Nat. Commun.">
        <title>Large-scale genome sequencing of mycorrhizal fungi provides insights into the early evolution of symbiotic traits.</title>
        <authorList>
            <person name="Miyauchi S."/>
            <person name="Kiss E."/>
            <person name="Kuo A."/>
            <person name="Drula E."/>
            <person name="Kohler A."/>
            <person name="Sanchez-Garcia M."/>
            <person name="Morin E."/>
            <person name="Andreopoulos B."/>
            <person name="Barry K.W."/>
            <person name="Bonito G."/>
            <person name="Buee M."/>
            <person name="Carver A."/>
            <person name="Chen C."/>
            <person name="Cichocki N."/>
            <person name="Clum A."/>
            <person name="Culley D."/>
            <person name="Crous P.W."/>
            <person name="Fauchery L."/>
            <person name="Girlanda M."/>
            <person name="Hayes R.D."/>
            <person name="Keri Z."/>
            <person name="LaButti K."/>
            <person name="Lipzen A."/>
            <person name="Lombard V."/>
            <person name="Magnuson J."/>
            <person name="Maillard F."/>
            <person name="Murat C."/>
            <person name="Nolan M."/>
            <person name="Ohm R.A."/>
            <person name="Pangilinan J."/>
            <person name="Pereira M.F."/>
            <person name="Perotto S."/>
            <person name="Peter M."/>
            <person name="Pfister S."/>
            <person name="Riley R."/>
            <person name="Sitrit Y."/>
            <person name="Stielow J.B."/>
            <person name="Szollosi G."/>
            <person name="Zifcakova L."/>
            <person name="Stursova M."/>
            <person name="Spatafora J.W."/>
            <person name="Tedersoo L."/>
            <person name="Vaario L.M."/>
            <person name="Yamada A."/>
            <person name="Yan M."/>
            <person name="Wang P."/>
            <person name="Xu J."/>
            <person name="Bruns T."/>
            <person name="Baldrian P."/>
            <person name="Vilgalys R."/>
            <person name="Dunand C."/>
            <person name="Henrissat B."/>
            <person name="Grigoriev I.V."/>
            <person name="Hibbett D."/>
            <person name="Nagy L.G."/>
            <person name="Martin F.M."/>
        </authorList>
    </citation>
    <scope>NUCLEOTIDE SEQUENCE</scope>
    <source>
        <strain evidence="3">UP504</strain>
    </source>
</reference>
<dbReference type="SUPFAM" id="SSF54495">
    <property type="entry name" value="UBC-like"/>
    <property type="match status" value="1"/>
</dbReference>
<name>A0A9P6AYX0_9AGAM</name>
<feature type="compositionally biased region" description="Basic and acidic residues" evidence="1">
    <location>
        <begin position="177"/>
        <end position="194"/>
    </location>
</feature>
<feature type="domain" description="RWD" evidence="2">
    <location>
        <begin position="8"/>
        <end position="119"/>
    </location>
</feature>
<dbReference type="Gene3D" id="3.10.110.10">
    <property type="entry name" value="Ubiquitin Conjugating Enzyme"/>
    <property type="match status" value="1"/>
</dbReference>
<gene>
    <name evidence="3" type="ORF">BS47DRAFT_861274</name>
</gene>
<dbReference type="PANTHER" id="PTHR12292">
    <property type="entry name" value="RWD DOMAIN-CONTAINING PROTEIN"/>
    <property type="match status" value="1"/>
</dbReference>
<feature type="compositionally biased region" description="Low complexity" evidence="1">
    <location>
        <begin position="196"/>
        <end position="207"/>
    </location>
</feature>
<sequence>MDTERIEDEILSIASIYEDSFERDIPTVWQKHNAPPAFHITVVPDDPDLHTLVSVRLHVTYTNTYPKNPATFVARQPQGLSPAQVQALNKLMRDEALRCAGEEMVLTIAMFASSWMSSNNNIPKGARKRPDKTISLAAEMIQRTKDREEEHRLRAEQAKNAEEEKVAHLVQRIDQAVQEKKETMSRRESERKTNESQSIIDSSSAADPSIEVFEQGVDLDNDSPVYTFRLSCPRKDGLATVYYAQPVGDTQRTVALLELHRVEFDTHYYTHGQGNRR</sequence>
<dbReference type="EMBL" id="MU128959">
    <property type="protein sequence ID" value="KAF9514563.1"/>
    <property type="molecule type" value="Genomic_DNA"/>
</dbReference>
<keyword evidence="4" id="KW-1185">Reference proteome</keyword>
<dbReference type="CDD" id="cd23823">
    <property type="entry name" value="RWD_GCN2"/>
    <property type="match status" value="1"/>
</dbReference>
<dbReference type="InterPro" id="IPR016135">
    <property type="entry name" value="UBQ-conjugating_enzyme/RWD"/>
</dbReference>
<dbReference type="InterPro" id="IPR006575">
    <property type="entry name" value="RWD_dom"/>
</dbReference>
<dbReference type="InterPro" id="IPR040213">
    <property type="entry name" value="GIR2-like"/>
</dbReference>
<evidence type="ECO:0000259" key="2">
    <source>
        <dbReference type="PROSITE" id="PS50908"/>
    </source>
</evidence>
<comment type="caution">
    <text evidence="3">The sequence shown here is derived from an EMBL/GenBank/DDBJ whole genome shotgun (WGS) entry which is preliminary data.</text>
</comment>
<feature type="region of interest" description="Disordered" evidence="1">
    <location>
        <begin position="177"/>
        <end position="207"/>
    </location>
</feature>
<dbReference type="SMART" id="SM00591">
    <property type="entry name" value="RWD"/>
    <property type="match status" value="1"/>
</dbReference>
<dbReference type="PROSITE" id="PS50908">
    <property type="entry name" value="RWD"/>
    <property type="match status" value="1"/>
</dbReference>
<evidence type="ECO:0000313" key="4">
    <source>
        <dbReference type="Proteomes" id="UP000886523"/>
    </source>
</evidence>